<protein>
    <submittedName>
        <fullName evidence="4">Uncharacterized protein</fullName>
    </submittedName>
</protein>
<keyword evidence="2 3" id="KW-0732">Signal</keyword>
<comment type="similarity">
    <text evidence="1">Belongs to the STIG1 family.</text>
</comment>
<proteinExistence type="inferred from homology"/>
<evidence type="ECO:0000256" key="1">
    <source>
        <dbReference type="ARBA" id="ARBA00006010"/>
    </source>
</evidence>
<gene>
    <name evidence="4" type="ORF">LUZ63_014893</name>
</gene>
<organism evidence="4 5">
    <name type="scientific">Rhynchospora breviuscula</name>
    <dbReference type="NCBI Taxonomy" id="2022672"/>
    <lineage>
        <taxon>Eukaryota</taxon>
        <taxon>Viridiplantae</taxon>
        <taxon>Streptophyta</taxon>
        <taxon>Embryophyta</taxon>
        <taxon>Tracheophyta</taxon>
        <taxon>Spermatophyta</taxon>
        <taxon>Magnoliopsida</taxon>
        <taxon>Liliopsida</taxon>
        <taxon>Poales</taxon>
        <taxon>Cyperaceae</taxon>
        <taxon>Cyperoideae</taxon>
        <taxon>Rhynchosporeae</taxon>
        <taxon>Rhynchospora</taxon>
    </lineage>
</organism>
<evidence type="ECO:0000313" key="4">
    <source>
        <dbReference type="EMBL" id="KAJ1690738.1"/>
    </source>
</evidence>
<accession>A0A9Q0CBA0</accession>
<reference evidence="4" key="1">
    <citation type="journal article" date="2022" name="Cell">
        <title>Repeat-based holocentromeres influence genome architecture and karyotype evolution.</title>
        <authorList>
            <person name="Hofstatter P.G."/>
            <person name="Thangavel G."/>
            <person name="Lux T."/>
            <person name="Neumann P."/>
            <person name="Vondrak T."/>
            <person name="Novak P."/>
            <person name="Zhang M."/>
            <person name="Costa L."/>
            <person name="Castellani M."/>
            <person name="Scott A."/>
            <person name="Toegelov H."/>
            <person name="Fuchs J."/>
            <person name="Mata-Sucre Y."/>
            <person name="Dias Y."/>
            <person name="Vanzela A.L.L."/>
            <person name="Huettel B."/>
            <person name="Almeida C.C.S."/>
            <person name="Simkova H."/>
            <person name="Souza G."/>
            <person name="Pedrosa-Harand A."/>
            <person name="Macas J."/>
            <person name="Mayer K.F.X."/>
            <person name="Houben A."/>
            <person name="Marques A."/>
        </authorList>
    </citation>
    <scope>NUCLEOTIDE SEQUENCE</scope>
    <source>
        <strain evidence="4">RhyBre1mFocal</strain>
    </source>
</reference>
<dbReference type="AlphaFoldDB" id="A0A9Q0CBA0"/>
<evidence type="ECO:0000313" key="5">
    <source>
        <dbReference type="Proteomes" id="UP001151287"/>
    </source>
</evidence>
<dbReference type="InterPro" id="IPR006969">
    <property type="entry name" value="Stig-like"/>
</dbReference>
<dbReference type="PANTHER" id="PTHR33227:SF21">
    <property type="entry name" value="F12F1.21 PROTEIN"/>
    <property type="match status" value="1"/>
</dbReference>
<feature type="chain" id="PRO_5040327559" evidence="3">
    <location>
        <begin position="24"/>
        <end position="141"/>
    </location>
</feature>
<name>A0A9Q0CBA0_9POAL</name>
<dbReference type="PANTHER" id="PTHR33227">
    <property type="entry name" value="STIGMA-SPECIFIC STIG1-LIKE PROTEIN 3"/>
    <property type="match status" value="1"/>
</dbReference>
<evidence type="ECO:0000256" key="3">
    <source>
        <dbReference type="SAM" id="SignalP"/>
    </source>
</evidence>
<keyword evidence="5" id="KW-1185">Reference proteome</keyword>
<dbReference type="EMBL" id="JAMQYH010000004">
    <property type="protein sequence ID" value="KAJ1690738.1"/>
    <property type="molecule type" value="Genomic_DNA"/>
</dbReference>
<dbReference type="Pfam" id="PF04885">
    <property type="entry name" value="Stig1"/>
    <property type="match status" value="1"/>
</dbReference>
<evidence type="ECO:0000256" key="2">
    <source>
        <dbReference type="ARBA" id="ARBA00022729"/>
    </source>
</evidence>
<feature type="signal peptide" evidence="3">
    <location>
        <begin position="1"/>
        <end position="23"/>
    </location>
</feature>
<sequence length="141" mass="15554">MANKYLFLFFILAIIAMSSVVTPNPLSDKDDENSVPYTDTVAAPKSMRGFNYLVRETATCDKFPAICQAKGSAGPNCCKKKCVNFMTDNLNCGWCGRRCWFGQTCCGGNCIDVMFNQWNCGACKNKCKNGSFCNFGMCSYA</sequence>
<dbReference type="OrthoDB" id="776013at2759"/>
<comment type="caution">
    <text evidence="4">The sequence shown here is derived from an EMBL/GenBank/DDBJ whole genome shotgun (WGS) entry which is preliminary data.</text>
</comment>
<dbReference type="Proteomes" id="UP001151287">
    <property type="component" value="Unassembled WGS sequence"/>
</dbReference>